<dbReference type="RefSeq" id="WP_207044670.1">
    <property type="nucleotide sequence ID" value="NZ_JAFLNC010000002.1"/>
</dbReference>
<dbReference type="PANTHER" id="PTHR12289">
    <property type="entry name" value="METAXIN RELATED"/>
    <property type="match status" value="1"/>
</dbReference>
<protein>
    <submittedName>
        <fullName evidence="2">Glutathione S-transferase family protein</fullName>
    </submittedName>
</protein>
<dbReference type="Proteomes" id="UP000664761">
    <property type="component" value="Unassembled WGS sequence"/>
</dbReference>
<dbReference type="PROSITE" id="PS50405">
    <property type="entry name" value="GST_CTER"/>
    <property type="match status" value="1"/>
</dbReference>
<evidence type="ECO:0000259" key="1">
    <source>
        <dbReference type="PROSITE" id="PS50405"/>
    </source>
</evidence>
<dbReference type="CDD" id="cd00570">
    <property type="entry name" value="GST_N_family"/>
    <property type="match status" value="1"/>
</dbReference>
<dbReference type="InterPro" id="IPR036282">
    <property type="entry name" value="Glutathione-S-Trfase_C_sf"/>
</dbReference>
<reference evidence="2 3" key="1">
    <citation type="submission" date="2021-03" db="EMBL/GenBank/DDBJ databases">
        <title>Sneathiella sp. CAU 1612 isolated from Kang Won-do.</title>
        <authorList>
            <person name="Kim W."/>
        </authorList>
    </citation>
    <scope>NUCLEOTIDE SEQUENCE [LARGE SCALE GENOMIC DNA]</scope>
    <source>
        <strain evidence="2 3">CAU 1612</strain>
    </source>
</reference>
<dbReference type="Pfam" id="PF13410">
    <property type="entry name" value="GST_C_2"/>
    <property type="match status" value="1"/>
</dbReference>
<dbReference type="SUPFAM" id="SSF52833">
    <property type="entry name" value="Thioredoxin-like"/>
    <property type="match status" value="1"/>
</dbReference>
<proteinExistence type="predicted"/>
<evidence type="ECO:0000313" key="2">
    <source>
        <dbReference type="EMBL" id="MBO0333815.1"/>
    </source>
</evidence>
<dbReference type="InterPro" id="IPR050931">
    <property type="entry name" value="Mito_Protein_Transport_Metaxin"/>
</dbReference>
<dbReference type="InterPro" id="IPR004045">
    <property type="entry name" value="Glutathione_S-Trfase_N"/>
</dbReference>
<gene>
    <name evidence="2" type="ORF">J0X12_09325</name>
</gene>
<dbReference type="Gene3D" id="1.20.1050.10">
    <property type="match status" value="2"/>
</dbReference>
<dbReference type="CDD" id="cd00299">
    <property type="entry name" value="GST_C_family"/>
    <property type="match status" value="1"/>
</dbReference>
<dbReference type="InterPro" id="IPR010987">
    <property type="entry name" value="Glutathione-S-Trfase_C-like"/>
</dbReference>
<dbReference type="PANTHER" id="PTHR12289:SF67">
    <property type="match status" value="1"/>
</dbReference>
<feature type="domain" description="GST C-terminal" evidence="1">
    <location>
        <begin position="133"/>
        <end position="259"/>
    </location>
</feature>
<dbReference type="InterPro" id="IPR036249">
    <property type="entry name" value="Thioredoxin-like_sf"/>
</dbReference>
<dbReference type="Gene3D" id="3.40.30.10">
    <property type="entry name" value="Glutaredoxin"/>
    <property type="match status" value="1"/>
</dbReference>
<keyword evidence="3" id="KW-1185">Reference proteome</keyword>
<evidence type="ECO:0000313" key="3">
    <source>
        <dbReference type="Proteomes" id="UP000664761"/>
    </source>
</evidence>
<dbReference type="Pfam" id="PF13417">
    <property type="entry name" value="GST_N_3"/>
    <property type="match status" value="1"/>
</dbReference>
<dbReference type="SUPFAM" id="SSF47616">
    <property type="entry name" value="GST C-terminal domain-like"/>
    <property type="match status" value="1"/>
</dbReference>
<accession>A0ABS3F5N1</accession>
<name>A0ABS3F5N1_9PROT</name>
<dbReference type="EMBL" id="JAFLNC010000002">
    <property type="protein sequence ID" value="MBO0333815.1"/>
    <property type="molecule type" value="Genomic_DNA"/>
</dbReference>
<organism evidence="2 3">
    <name type="scientific">Sneathiella sedimenti</name>
    <dbReference type="NCBI Taxonomy" id="2816034"/>
    <lineage>
        <taxon>Bacteria</taxon>
        <taxon>Pseudomonadati</taxon>
        <taxon>Pseudomonadota</taxon>
        <taxon>Alphaproteobacteria</taxon>
        <taxon>Sneathiellales</taxon>
        <taxon>Sneathiellaceae</taxon>
        <taxon>Sneathiella</taxon>
    </lineage>
</organism>
<comment type="caution">
    <text evidence="2">The sequence shown here is derived from an EMBL/GenBank/DDBJ whole genome shotgun (WGS) entry which is preliminary data.</text>
</comment>
<sequence length="335" mass="38615">MSDKQYVLFGSEYSPFSVKVRSYFRYKNIPHEWRPRTLETQAEFQKYAKLPLIPLVLGPDETVWQDSTPIIETFEEKFNDPALQPPSEMLAYLSCLIEDYGDEWVNKPMFHYRWWRPEDQEAVSHGLARAVNPKGDREALDQLAETIRTRMVPRLRFVGSSEKTKEVIEASLDSLLALLGKHLQSRPYLFGGRPALADFGLFAQVYGCLQQPTTAKIIRQGYPEITDWIDRMLYPKAEQGWEEWSTLAPTLEPLIKKQIGDIYLPWSLANEKAVKSGEEEFSLELMEQEFSQQTVKYAAKSIQVLRDRLVESTERDQLDKVLGNCGCLQPLLSPS</sequence>